<sequence length="79" mass="8229">MQVSVGFLLPADRPWLALVGAVVADLLTSDDVPWRAIVNQGAASSREVMSSRSVGNEPRSGSALSPLIRASTRSTGPPV</sequence>
<comment type="caution">
    <text evidence="2">The sequence shown here is derived from an EMBL/GenBank/DDBJ whole genome shotgun (WGS) entry which is preliminary data.</text>
</comment>
<proteinExistence type="predicted"/>
<dbReference type="AlphaFoldDB" id="A0A1V3XHR4"/>
<gene>
    <name evidence="2" type="ORF">BZL30_3010</name>
</gene>
<reference evidence="2 3" key="1">
    <citation type="submission" date="2017-02" db="EMBL/GenBank/DDBJ databases">
        <title>Complete genome sequences of Mycobacterium kansasii strains isolated from rhesus macaques.</title>
        <authorList>
            <person name="Panda A."/>
            <person name="Nagaraj S."/>
            <person name="Zhao X."/>
            <person name="Tettelin H."/>
            <person name="Detolla L.J."/>
        </authorList>
    </citation>
    <scope>NUCLEOTIDE SEQUENCE [LARGE SCALE GENOMIC DNA]</scope>
    <source>
        <strain evidence="2 3">11-3813</strain>
    </source>
</reference>
<dbReference type="EMBL" id="MVBM01000002">
    <property type="protein sequence ID" value="OOK78747.1"/>
    <property type="molecule type" value="Genomic_DNA"/>
</dbReference>
<feature type="compositionally biased region" description="Polar residues" evidence="1">
    <location>
        <begin position="45"/>
        <end position="54"/>
    </location>
</feature>
<organism evidence="2 3">
    <name type="scientific">Mycobacterium kansasii</name>
    <dbReference type="NCBI Taxonomy" id="1768"/>
    <lineage>
        <taxon>Bacteria</taxon>
        <taxon>Bacillati</taxon>
        <taxon>Actinomycetota</taxon>
        <taxon>Actinomycetes</taxon>
        <taxon>Mycobacteriales</taxon>
        <taxon>Mycobacteriaceae</taxon>
        <taxon>Mycobacterium</taxon>
    </lineage>
</organism>
<protein>
    <submittedName>
        <fullName evidence="2">Uncharacterized protein</fullName>
    </submittedName>
</protein>
<name>A0A1V3XHR4_MYCKA</name>
<accession>A0A1V3XHR4</accession>
<evidence type="ECO:0000313" key="2">
    <source>
        <dbReference type="EMBL" id="OOK78747.1"/>
    </source>
</evidence>
<evidence type="ECO:0000256" key="1">
    <source>
        <dbReference type="SAM" id="MobiDB-lite"/>
    </source>
</evidence>
<feature type="region of interest" description="Disordered" evidence="1">
    <location>
        <begin position="45"/>
        <end position="79"/>
    </location>
</feature>
<evidence type="ECO:0000313" key="3">
    <source>
        <dbReference type="Proteomes" id="UP000189229"/>
    </source>
</evidence>
<dbReference type="Proteomes" id="UP000189229">
    <property type="component" value="Unassembled WGS sequence"/>
</dbReference>